<dbReference type="RefSeq" id="XP_038789811.1">
    <property type="nucleotide sequence ID" value="XM_038926519.1"/>
</dbReference>
<organism evidence="1 2">
    <name type="scientific">Alternaria burnsii</name>
    <dbReference type="NCBI Taxonomy" id="1187904"/>
    <lineage>
        <taxon>Eukaryota</taxon>
        <taxon>Fungi</taxon>
        <taxon>Dikarya</taxon>
        <taxon>Ascomycota</taxon>
        <taxon>Pezizomycotina</taxon>
        <taxon>Dothideomycetes</taxon>
        <taxon>Pleosporomycetidae</taxon>
        <taxon>Pleosporales</taxon>
        <taxon>Pleosporineae</taxon>
        <taxon>Pleosporaceae</taxon>
        <taxon>Alternaria</taxon>
        <taxon>Alternaria sect. Alternaria</taxon>
    </lineage>
</organism>
<accession>A0A8H7B8P7</accession>
<proteinExistence type="predicted"/>
<dbReference type="AlphaFoldDB" id="A0A8H7B8P7"/>
<evidence type="ECO:0000313" key="2">
    <source>
        <dbReference type="Proteomes" id="UP000596902"/>
    </source>
</evidence>
<dbReference type="EMBL" id="JAAABM010000002">
    <property type="protein sequence ID" value="KAF7679821.1"/>
    <property type="molecule type" value="Genomic_DNA"/>
</dbReference>
<dbReference type="GeneID" id="62199697"/>
<name>A0A8H7B8P7_9PLEO</name>
<gene>
    <name evidence="1" type="ORF">GT037_001472</name>
</gene>
<sequence length="451" mass="50907">MASDDQGKHARDLHTDLIGSFGDYPPWSESDIAEMLQQGVDPDHIETEWAHVVRVYNDLIGGAGSVLSRLSDLGIDRPNVDEQTVAGWITNGLSEEMIRLEYIRSVPEPNIDDAAMILEQLSFQTRSNLALPLSKEDILVMLTNGYSGERIAQEYAAGQYNTNLFSLTEDFEQDDGDELERSWIELHYGLLYATTHLPSMPVVLRNMHRSQDQYNTYFAPAPDIDPSVFSACTIRLATTTVMKLDKILNQRIKKGGHPKVLNTMFTSDDLTAFRAIRWSIKGDDVDVENHSQVWQFLMGLAAKLHPHLADSQEEAASVAVQPTKTAKRRKFDLKKWTDAERHALWRCINAWCKKYGVDKFEAKNLDTDTLQNFANSINAMRAGRGEGLDRTPETVQGQVRDAIRRDVSLANRPIFDLGERAKKMAEDIRNNRVIPDSVRYPDEAIDMSGIP</sequence>
<reference evidence="1" key="2">
    <citation type="submission" date="2020-08" db="EMBL/GenBank/DDBJ databases">
        <title>Draft Genome Sequence of Cumin Blight Pathogen Alternaria burnsii.</title>
        <authorList>
            <person name="Feng Z."/>
        </authorList>
    </citation>
    <scope>NUCLEOTIDE SEQUENCE</scope>
    <source>
        <strain evidence="1">CBS107.38</strain>
    </source>
</reference>
<dbReference type="Proteomes" id="UP000596902">
    <property type="component" value="Unassembled WGS sequence"/>
</dbReference>
<evidence type="ECO:0000313" key="1">
    <source>
        <dbReference type="EMBL" id="KAF7679821.1"/>
    </source>
</evidence>
<reference evidence="1" key="1">
    <citation type="submission" date="2020-01" db="EMBL/GenBank/DDBJ databases">
        <authorList>
            <person name="Feng Z.H.Z."/>
        </authorList>
    </citation>
    <scope>NUCLEOTIDE SEQUENCE</scope>
    <source>
        <strain evidence="1">CBS107.38</strain>
    </source>
</reference>
<protein>
    <submittedName>
        <fullName evidence="1">Uncharacterized protein</fullName>
    </submittedName>
</protein>
<keyword evidence="2" id="KW-1185">Reference proteome</keyword>
<comment type="caution">
    <text evidence="1">The sequence shown here is derived from an EMBL/GenBank/DDBJ whole genome shotgun (WGS) entry which is preliminary data.</text>
</comment>